<name>A0A0D8HPJ9_9ACTN</name>
<organism evidence="1 2">
    <name type="scientific">Acidithrix ferrooxidans</name>
    <dbReference type="NCBI Taxonomy" id="1280514"/>
    <lineage>
        <taxon>Bacteria</taxon>
        <taxon>Bacillati</taxon>
        <taxon>Actinomycetota</taxon>
        <taxon>Acidimicrobiia</taxon>
        <taxon>Acidimicrobiales</taxon>
        <taxon>Acidimicrobiaceae</taxon>
        <taxon>Acidithrix</taxon>
    </lineage>
</organism>
<accession>A0A0D8HPJ9</accession>
<reference evidence="1 2" key="1">
    <citation type="submission" date="2015-01" db="EMBL/GenBank/DDBJ databases">
        <title>Draft genome of the acidophilic iron oxidizer Acidithrix ferrooxidans strain Py-F3.</title>
        <authorList>
            <person name="Poehlein A."/>
            <person name="Eisen S."/>
            <person name="Schloemann M."/>
            <person name="Johnson B.D."/>
            <person name="Daniel R."/>
            <person name="Muehling M."/>
        </authorList>
    </citation>
    <scope>NUCLEOTIDE SEQUENCE [LARGE SCALE GENOMIC DNA]</scope>
    <source>
        <strain evidence="1 2">Py-F3</strain>
    </source>
</reference>
<proteinExistence type="predicted"/>
<keyword evidence="2" id="KW-1185">Reference proteome</keyword>
<dbReference type="AlphaFoldDB" id="A0A0D8HPJ9"/>
<comment type="caution">
    <text evidence="1">The sequence shown here is derived from an EMBL/GenBank/DDBJ whole genome shotgun (WGS) entry which is preliminary data.</text>
</comment>
<gene>
    <name evidence="1" type="ORF">AXFE_00880</name>
</gene>
<dbReference type="EMBL" id="JXYS01000001">
    <property type="protein sequence ID" value="KJF19051.1"/>
    <property type="molecule type" value="Genomic_DNA"/>
</dbReference>
<sequence>MTHLELIKMAVNEYVATFWLTKWRSLQIITMVY</sequence>
<dbReference type="Proteomes" id="UP000032360">
    <property type="component" value="Unassembled WGS sequence"/>
</dbReference>
<evidence type="ECO:0000313" key="1">
    <source>
        <dbReference type="EMBL" id="KJF19051.1"/>
    </source>
</evidence>
<protein>
    <submittedName>
        <fullName evidence="1">Uncharacterized protein</fullName>
    </submittedName>
</protein>
<evidence type="ECO:0000313" key="2">
    <source>
        <dbReference type="Proteomes" id="UP000032360"/>
    </source>
</evidence>